<evidence type="ECO:0000313" key="1">
    <source>
        <dbReference type="EMBL" id="KMZ63302.1"/>
    </source>
</evidence>
<dbReference type="OrthoDB" id="1747789at2759"/>
<sequence length="47" mass="5530">MKFQGACGRDGFLNSVKKLQRRETCSKKDRTFSISRSQERCRHVILQ</sequence>
<gene>
    <name evidence="1" type="ORF">ZOSMA_419G00030</name>
</gene>
<proteinExistence type="predicted"/>
<reference evidence="2" key="1">
    <citation type="journal article" date="2016" name="Nature">
        <title>The genome of the seagrass Zostera marina reveals angiosperm adaptation to the sea.</title>
        <authorList>
            <person name="Olsen J.L."/>
            <person name="Rouze P."/>
            <person name="Verhelst B."/>
            <person name="Lin Y.-C."/>
            <person name="Bayer T."/>
            <person name="Collen J."/>
            <person name="Dattolo E."/>
            <person name="De Paoli E."/>
            <person name="Dittami S."/>
            <person name="Maumus F."/>
            <person name="Michel G."/>
            <person name="Kersting A."/>
            <person name="Lauritano C."/>
            <person name="Lohaus R."/>
            <person name="Toepel M."/>
            <person name="Tonon T."/>
            <person name="Vanneste K."/>
            <person name="Amirebrahimi M."/>
            <person name="Brakel J."/>
            <person name="Bostroem C."/>
            <person name="Chovatia M."/>
            <person name="Grimwood J."/>
            <person name="Jenkins J.W."/>
            <person name="Jueterbock A."/>
            <person name="Mraz A."/>
            <person name="Stam W.T."/>
            <person name="Tice H."/>
            <person name="Bornberg-Bauer E."/>
            <person name="Green P.J."/>
            <person name="Pearson G.A."/>
            <person name="Procaccini G."/>
            <person name="Duarte C.M."/>
            <person name="Schmutz J."/>
            <person name="Reusch T.B.H."/>
            <person name="Van de Peer Y."/>
        </authorList>
    </citation>
    <scope>NUCLEOTIDE SEQUENCE [LARGE SCALE GENOMIC DNA]</scope>
    <source>
        <strain evidence="2">cv. Finnish</strain>
    </source>
</reference>
<feature type="non-terminal residue" evidence="1">
    <location>
        <position position="47"/>
    </location>
</feature>
<keyword evidence="2" id="KW-1185">Reference proteome</keyword>
<name>A0A0K9P4Z3_ZOSMR</name>
<protein>
    <submittedName>
        <fullName evidence="1">Uncharacterized protein</fullName>
    </submittedName>
</protein>
<dbReference type="EMBL" id="LFYR01001257">
    <property type="protein sequence ID" value="KMZ63302.1"/>
    <property type="molecule type" value="Genomic_DNA"/>
</dbReference>
<evidence type="ECO:0000313" key="2">
    <source>
        <dbReference type="Proteomes" id="UP000036987"/>
    </source>
</evidence>
<dbReference type="AlphaFoldDB" id="A0A0K9P4Z3"/>
<dbReference type="Proteomes" id="UP000036987">
    <property type="component" value="Unassembled WGS sequence"/>
</dbReference>
<accession>A0A0K9P4Z3</accession>
<comment type="caution">
    <text evidence="1">The sequence shown here is derived from an EMBL/GenBank/DDBJ whole genome shotgun (WGS) entry which is preliminary data.</text>
</comment>
<organism evidence="1 2">
    <name type="scientific">Zostera marina</name>
    <name type="common">Eelgrass</name>
    <dbReference type="NCBI Taxonomy" id="29655"/>
    <lineage>
        <taxon>Eukaryota</taxon>
        <taxon>Viridiplantae</taxon>
        <taxon>Streptophyta</taxon>
        <taxon>Embryophyta</taxon>
        <taxon>Tracheophyta</taxon>
        <taxon>Spermatophyta</taxon>
        <taxon>Magnoliopsida</taxon>
        <taxon>Liliopsida</taxon>
        <taxon>Zosteraceae</taxon>
        <taxon>Zostera</taxon>
    </lineage>
</organism>